<dbReference type="InterPro" id="IPR029058">
    <property type="entry name" value="AB_hydrolase_fold"/>
</dbReference>
<dbReference type="Gene3D" id="3.40.50.1820">
    <property type="entry name" value="alpha/beta hydrolase"/>
    <property type="match status" value="1"/>
</dbReference>
<accession>A0ABR2ZKS7</accession>
<dbReference type="EMBL" id="JBBXMP010000109">
    <property type="protein sequence ID" value="KAL0062267.1"/>
    <property type="molecule type" value="Genomic_DNA"/>
</dbReference>
<reference evidence="1 2" key="1">
    <citation type="submission" date="2024-05" db="EMBL/GenBank/DDBJ databases">
        <title>A draft genome resource for the thread blight pathogen Marasmius tenuissimus strain MS-2.</title>
        <authorList>
            <person name="Yulfo-Soto G.E."/>
            <person name="Baruah I.K."/>
            <person name="Amoako-Attah I."/>
            <person name="Bukari Y."/>
            <person name="Meinhardt L.W."/>
            <person name="Bailey B.A."/>
            <person name="Cohen S.P."/>
        </authorList>
    </citation>
    <scope>NUCLEOTIDE SEQUENCE [LARGE SCALE GENOMIC DNA]</scope>
    <source>
        <strain evidence="1 2">MS-2</strain>
    </source>
</reference>
<comment type="caution">
    <text evidence="1">The sequence shown here is derived from an EMBL/GenBank/DDBJ whole genome shotgun (WGS) entry which is preliminary data.</text>
</comment>
<organism evidence="1 2">
    <name type="scientific">Marasmius tenuissimus</name>
    <dbReference type="NCBI Taxonomy" id="585030"/>
    <lineage>
        <taxon>Eukaryota</taxon>
        <taxon>Fungi</taxon>
        <taxon>Dikarya</taxon>
        <taxon>Basidiomycota</taxon>
        <taxon>Agaricomycotina</taxon>
        <taxon>Agaricomycetes</taxon>
        <taxon>Agaricomycetidae</taxon>
        <taxon>Agaricales</taxon>
        <taxon>Marasmiineae</taxon>
        <taxon>Marasmiaceae</taxon>
        <taxon>Marasmius</taxon>
    </lineage>
</organism>
<evidence type="ECO:0000313" key="1">
    <source>
        <dbReference type="EMBL" id="KAL0062267.1"/>
    </source>
</evidence>
<dbReference type="Proteomes" id="UP001437256">
    <property type="component" value="Unassembled WGS sequence"/>
</dbReference>
<sequence length="79" mass="9015">MSSQPPNTHLHDELAQNDERVVVETQYGTVKGGRARNGAGVFLEIPYALPPERWEDPKPLPADFKYEEGKEYIRESKCK</sequence>
<proteinExistence type="predicted"/>
<evidence type="ECO:0000313" key="2">
    <source>
        <dbReference type="Proteomes" id="UP001437256"/>
    </source>
</evidence>
<name>A0ABR2ZKS7_9AGAR</name>
<gene>
    <name evidence="1" type="ORF">AAF712_010836</name>
</gene>
<keyword evidence="2" id="KW-1185">Reference proteome</keyword>
<dbReference type="SUPFAM" id="SSF53474">
    <property type="entry name" value="alpha/beta-Hydrolases"/>
    <property type="match status" value="1"/>
</dbReference>
<protein>
    <submittedName>
        <fullName evidence="1">Uncharacterized protein</fullName>
    </submittedName>
</protein>